<accession>A0A169PHE8</accession>
<sequence length="127" mass="13096">MKLSNALLVAAQAMISGMARWAAPLEMLMIRQASRSLVIEGRPQGCGVPVGTQGRMEGEGPAAVLSDALHGVVRRGLVTAVGQCDDSAVLGEPLCDGAPDAPAASGDERDLSFKSPHIHGGWPPLIC</sequence>
<keyword evidence="4" id="KW-1185">Reference proteome</keyword>
<evidence type="ECO:0000256" key="2">
    <source>
        <dbReference type="SAM" id="SignalP"/>
    </source>
</evidence>
<evidence type="ECO:0000256" key="1">
    <source>
        <dbReference type="SAM" id="MobiDB-lite"/>
    </source>
</evidence>
<feature type="chain" id="PRO_5039396194" evidence="2">
    <location>
        <begin position="23"/>
        <end position="127"/>
    </location>
</feature>
<name>A0A169PHE8_STRLU</name>
<evidence type="ECO:0000313" key="3">
    <source>
        <dbReference type="EMBL" id="BAU87822.1"/>
    </source>
</evidence>
<reference evidence="3 4" key="1">
    <citation type="journal article" date="2016" name="Genome Announc.">
        <title>Complete Genome Sequence of Thiostrepton-Producing Streptomyces laurentii ATCC 31255.</title>
        <authorList>
            <person name="Doi K."/>
            <person name="Fujino Y."/>
            <person name="Nagayoshi Y."/>
            <person name="Ohshima T."/>
            <person name="Ogata S."/>
        </authorList>
    </citation>
    <scope>NUCLEOTIDE SEQUENCE [LARGE SCALE GENOMIC DNA]</scope>
    <source>
        <strain evidence="3 4">ATCC 31255</strain>
    </source>
</reference>
<feature type="signal peptide" evidence="2">
    <location>
        <begin position="1"/>
        <end position="22"/>
    </location>
</feature>
<organism evidence="3 4">
    <name type="scientific">Streptomyces laurentii</name>
    <dbReference type="NCBI Taxonomy" id="39478"/>
    <lineage>
        <taxon>Bacteria</taxon>
        <taxon>Bacillati</taxon>
        <taxon>Actinomycetota</taxon>
        <taxon>Actinomycetes</taxon>
        <taxon>Kitasatosporales</taxon>
        <taxon>Streptomycetaceae</taxon>
        <taxon>Streptomyces</taxon>
    </lineage>
</organism>
<evidence type="ECO:0000313" key="4">
    <source>
        <dbReference type="Proteomes" id="UP000217676"/>
    </source>
</evidence>
<dbReference type="AlphaFoldDB" id="A0A169PHE8"/>
<feature type="compositionally biased region" description="Low complexity" evidence="1">
    <location>
        <begin position="96"/>
        <end position="105"/>
    </location>
</feature>
<dbReference type="Proteomes" id="UP000217676">
    <property type="component" value="Chromosome"/>
</dbReference>
<gene>
    <name evidence="3" type="ORF">SLA_6956</name>
</gene>
<dbReference type="EMBL" id="AP017424">
    <property type="protein sequence ID" value="BAU87822.1"/>
    <property type="molecule type" value="Genomic_DNA"/>
</dbReference>
<dbReference type="KEGG" id="slau:SLA_6956"/>
<keyword evidence="2" id="KW-0732">Signal</keyword>
<protein>
    <submittedName>
        <fullName evidence="3">Uncharacterized protein</fullName>
    </submittedName>
</protein>
<feature type="region of interest" description="Disordered" evidence="1">
    <location>
        <begin position="96"/>
        <end position="115"/>
    </location>
</feature>
<proteinExistence type="predicted"/>